<comment type="caution">
    <text evidence="2">The sequence shown here is derived from an EMBL/GenBank/DDBJ whole genome shotgun (WGS) entry which is preliminary data.</text>
</comment>
<reference evidence="3" key="2">
    <citation type="submission" date="2019-01" db="EMBL/GenBank/DDBJ databases">
        <title>Genome sequence of Desulfonema ishimotonii strain Tokyo 01.</title>
        <authorList>
            <person name="Fukui M."/>
        </authorList>
    </citation>
    <scope>NUCLEOTIDE SEQUENCE [LARGE SCALE GENOMIC DNA]</scope>
    <source>
        <strain evidence="3">Tokyo 01</strain>
    </source>
</reference>
<dbReference type="Gene3D" id="2.20.140.10">
    <property type="entry name" value="WGR domain"/>
    <property type="match status" value="1"/>
</dbReference>
<dbReference type="InterPro" id="IPR011989">
    <property type="entry name" value="ARM-like"/>
</dbReference>
<accession>A0A401FXW9</accession>
<dbReference type="SUPFAM" id="SSF48371">
    <property type="entry name" value="ARM repeat"/>
    <property type="match status" value="1"/>
</dbReference>
<name>A0A401FXW9_9BACT</name>
<dbReference type="InterPro" id="IPR016024">
    <property type="entry name" value="ARM-type_fold"/>
</dbReference>
<keyword evidence="3" id="KW-1185">Reference proteome</keyword>
<evidence type="ECO:0000313" key="2">
    <source>
        <dbReference type="EMBL" id="GBC61796.1"/>
    </source>
</evidence>
<dbReference type="OrthoDB" id="435394at2"/>
<proteinExistence type="predicted"/>
<organism evidence="2 3">
    <name type="scientific">Desulfonema ishimotonii</name>
    <dbReference type="NCBI Taxonomy" id="45657"/>
    <lineage>
        <taxon>Bacteria</taxon>
        <taxon>Pseudomonadati</taxon>
        <taxon>Thermodesulfobacteriota</taxon>
        <taxon>Desulfobacteria</taxon>
        <taxon>Desulfobacterales</taxon>
        <taxon>Desulfococcaceae</taxon>
        <taxon>Desulfonema</taxon>
    </lineage>
</organism>
<dbReference type="RefSeq" id="WP_124329040.1">
    <property type="nucleotide sequence ID" value="NZ_BEXT01000001.1"/>
</dbReference>
<protein>
    <submittedName>
        <fullName evidence="2">WGR domain-containing protein</fullName>
    </submittedName>
</protein>
<sequence length="1034" mass="116936">MKRIRQSKLFFREGKSDKVYETDLCQVSDDEYVVNFRYGRRGSALREGTKTVFPVPRPDAEKIFENLVRSKVKKGYKAALSDATAPDVSADTGPASAILRWLKTAVAGQKPKNREWPLSRVIWRAGELKMAGAVPYLVQLADQGDEMTRYCTAWALGRCASEGDDAALKVLTAYHTGPDAGDSVRRIATAALLKLQHQESPIAETLRNALPDDLCTALSDGDPDALRTKLETAPADCLTTLYLLSELYPAIRQVLKDILTDLPLKPGYFRSVRHIFKLAEFGEDHEFHGLLAYRFEKTGAFYRSSDYGYSMVGSEYINVTEEQQKDHPRVAYSDRTRNYLKRRILRNLKQTGEAGDAAAYTGMATELLLMFSDEEDAGQPYVRYEYHYDYDTWESHTERIHHDIYAPCLTFNYILYANSPRYTYKKGSAAWQCVPPWEPGNKAPKGREEAFPRLWEASPDNLLNLLCHSRSGKVHEFAAKAFRDVPDFRTRGSVGQIILMLAVPYAETNRLALTLARKRYSPDQPDRALVLALLRCPYKQARNTAGQWIEDQFPLFFSDTGFVSQAILCRPPDIRAWLRGLLPMADFSDQQQKEIISRVISALFALTEEADDADFIRDVGEMLLLSFPDHMYTLGADVLRDLLSQPSDALQMLGARVLLKHRTPPEKLPGDLFTALLNASSGQVRAMGVQLFGRLSDAILLEKRTVLMSLCISEYPEVRAAIRPIIGRLAATDDAFAGELIGNLTSAFLFKEAYEGVHEDMLALFTKRLSGHLHRIGPDMMWRMIRSKYSAANRLGATLLRHATDPASVTVKQAVALSRHELREIREFAWNYCRLSPERVRAGMSEALGLLDSDWEDSRQFGFDYFRTAFSDADWTPGLLVGICDSVRADVQQFGREMVTRFFDDAHGTEYLLKLSQHPSTDVQLFATNYLERFASGHGDRIEKLRPYFITVLSQVNRGRAAKDRIFRFLKTEALRNEAVARMTSEILERQSPTLAIGDKAACIEILRDIREKYPHLTTRIIVREPEMYGGLSG</sequence>
<dbReference type="EMBL" id="BEXT01000001">
    <property type="protein sequence ID" value="GBC61796.1"/>
    <property type="molecule type" value="Genomic_DNA"/>
</dbReference>
<gene>
    <name evidence="2" type="ORF">DENIS_2758</name>
</gene>
<dbReference type="CDD" id="cd07998">
    <property type="entry name" value="WGR_DNA_ligase"/>
    <property type="match status" value="1"/>
</dbReference>
<dbReference type="InterPro" id="IPR008893">
    <property type="entry name" value="WGR_domain"/>
</dbReference>
<dbReference type="Proteomes" id="UP000288096">
    <property type="component" value="Unassembled WGS sequence"/>
</dbReference>
<reference evidence="3" key="1">
    <citation type="submission" date="2017-11" db="EMBL/GenBank/DDBJ databases">
        <authorList>
            <person name="Watanabe M."/>
            <person name="Kojima H."/>
        </authorList>
    </citation>
    <scope>NUCLEOTIDE SEQUENCE [LARGE SCALE GENOMIC DNA]</scope>
    <source>
        <strain evidence="3">Tokyo 01</strain>
    </source>
</reference>
<evidence type="ECO:0000259" key="1">
    <source>
        <dbReference type="PROSITE" id="PS51977"/>
    </source>
</evidence>
<dbReference type="AlphaFoldDB" id="A0A401FXW9"/>
<dbReference type="Gene3D" id="1.25.10.10">
    <property type="entry name" value="Leucine-rich Repeat Variant"/>
    <property type="match status" value="1"/>
</dbReference>
<dbReference type="PROSITE" id="PS51977">
    <property type="entry name" value="WGR"/>
    <property type="match status" value="1"/>
</dbReference>
<evidence type="ECO:0000313" key="3">
    <source>
        <dbReference type="Proteomes" id="UP000288096"/>
    </source>
</evidence>
<feature type="domain" description="WGR" evidence="1">
    <location>
        <begin position="1"/>
        <end position="89"/>
    </location>
</feature>